<dbReference type="Gene3D" id="1.10.600.10">
    <property type="entry name" value="Farnesyl Diphosphate Synthase"/>
    <property type="match status" value="1"/>
</dbReference>
<comment type="caution">
    <text evidence="7">The sequence shown here is derived from an EMBL/GenBank/DDBJ whole genome shotgun (WGS) entry which is preliminary data.</text>
</comment>
<accession>A0A9Q4C7S0</accession>
<dbReference type="Pfam" id="PF00348">
    <property type="entry name" value="polyprenyl_synt"/>
    <property type="match status" value="1"/>
</dbReference>
<dbReference type="EMBL" id="RKLV01000015">
    <property type="protein sequence ID" value="MCX2819969.1"/>
    <property type="molecule type" value="Genomic_DNA"/>
</dbReference>
<dbReference type="InterPro" id="IPR008949">
    <property type="entry name" value="Isoprenoid_synthase_dom_sf"/>
</dbReference>
<keyword evidence="4" id="KW-0479">Metal-binding</keyword>
<protein>
    <submittedName>
        <fullName evidence="7">Polyprenyl synthetase family protein</fullName>
    </submittedName>
</protein>
<sequence length="291" mass="31213">MESFDERIAEVNDEIRALASTVEPDSLAESVVHVSTSGGKRVRPVLTTLACEAVTGDSPTPDQRDAALRFAVGVEFVHTSALVADDIIDRSDVRRGVPTVHEGFGHDPAVLTSNVLLGKALETIDDREAVAVMVDAVKNLGEGEAMELAGDVRVPDDYVELARKKTGSLFVAACEVGGIAGDGSDDELCALRDYGRHLGVAFQIRDDVLDYTASEEALGKPVGKDAVLERPSLVALHSRENDARLSDSVEFARDRADEHVNRASEALDRLDPTDASDEMRSLTGFAVDRSN</sequence>
<evidence type="ECO:0000313" key="8">
    <source>
        <dbReference type="Proteomes" id="UP001149411"/>
    </source>
</evidence>
<dbReference type="AlphaFoldDB" id="A0A9Q4C7S0"/>
<dbReference type="GO" id="GO:0046872">
    <property type="term" value="F:metal ion binding"/>
    <property type="evidence" value="ECO:0007669"/>
    <property type="project" value="UniProtKB-KW"/>
</dbReference>
<evidence type="ECO:0000256" key="1">
    <source>
        <dbReference type="ARBA" id="ARBA00001946"/>
    </source>
</evidence>
<name>A0A9Q4C7S0_9EURY</name>
<dbReference type="InterPro" id="IPR033749">
    <property type="entry name" value="Polyprenyl_synt_CS"/>
</dbReference>
<dbReference type="SUPFAM" id="SSF48576">
    <property type="entry name" value="Terpenoid synthases"/>
    <property type="match status" value="1"/>
</dbReference>
<dbReference type="Proteomes" id="UP001149411">
    <property type="component" value="Unassembled WGS sequence"/>
</dbReference>
<evidence type="ECO:0000256" key="4">
    <source>
        <dbReference type="ARBA" id="ARBA00022723"/>
    </source>
</evidence>
<evidence type="ECO:0000313" key="7">
    <source>
        <dbReference type="EMBL" id="MCX2819969.1"/>
    </source>
</evidence>
<keyword evidence="3 6" id="KW-0808">Transferase</keyword>
<dbReference type="CDD" id="cd00685">
    <property type="entry name" value="Trans_IPPS_HT"/>
    <property type="match status" value="1"/>
</dbReference>
<dbReference type="InterPro" id="IPR000092">
    <property type="entry name" value="Polyprenyl_synt"/>
</dbReference>
<dbReference type="GO" id="GO:0008299">
    <property type="term" value="P:isoprenoid biosynthetic process"/>
    <property type="evidence" value="ECO:0007669"/>
    <property type="project" value="InterPro"/>
</dbReference>
<evidence type="ECO:0000256" key="2">
    <source>
        <dbReference type="ARBA" id="ARBA00006706"/>
    </source>
</evidence>
<dbReference type="PROSITE" id="PS00444">
    <property type="entry name" value="POLYPRENYL_SYNTHASE_2"/>
    <property type="match status" value="1"/>
</dbReference>
<comment type="similarity">
    <text evidence="2 6">Belongs to the FPP/GGPP synthase family.</text>
</comment>
<dbReference type="RefSeq" id="WP_266088714.1">
    <property type="nucleotide sequence ID" value="NZ_RKLV01000015.1"/>
</dbReference>
<organism evidence="7 8">
    <name type="scientific">Halorutilus salinus</name>
    <dbReference type="NCBI Taxonomy" id="2487751"/>
    <lineage>
        <taxon>Archaea</taxon>
        <taxon>Methanobacteriati</taxon>
        <taxon>Methanobacteriota</taxon>
        <taxon>Stenosarchaea group</taxon>
        <taxon>Halobacteria</taxon>
        <taxon>Halorutilales</taxon>
        <taxon>Halorutilaceae</taxon>
        <taxon>Halorutilus</taxon>
    </lineage>
</organism>
<evidence type="ECO:0000256" key="3">
    <source>
        <dbReference type="ARBA" id="ARBA00022679"/>
    </source>
</evidence>
<dbReference type="SFLD" id="SFLDS00005">
    <property type="entry name" value="Isoprenoid_Synthase_Type_I"/>
    <property type="match status" value="1"/>
</dbReference>
<keyword evidence="8" id="KW-1185">Reference proteome</keyword>
<dbReference type="GO" id="GO:0004659">
    <property type="term" value="F:prenyltransferase activity"/>
    <property type="evidence" value="ECO:0007669"/>
    <property type="project" value="InterPro"/>
</dbReference>
<comment type="cofactor">
    <cofactor evidence="1">
        <name>Mg(2+)</name>
        <dbReference type="ChEBI" id="CHEBI:18420"/>
    </cofactor>
</comment>
<dbReference type="PANTHER" id="PTHR12001:SF85">
    <property type="entry name" value="SHORT CHAIN ISOPRENYL DIPHOSPHATE SYNTHASE"/>
    <property type="match status" value="1"/>
</dbReference>
<evidence type="ECO:0000256" key="5">
    <source>
        <dbReference type="ARBA" id="ARBA00022842"/>
    </source>
</evidence>
<dbReference type="PANTHER" id="PTHR12001">
    <property type="entry name" value="GERANYLGERANYL PYROPHOSPHATE SYNTHASE"/>
    <property type="match status" value="1"/>
</dbReference>
<keyword evidence="5" id="KW-0460">Magnesium</keyword>
<reference evidence="7" key="1">
    <citation type="submission" date="2022-09" db="EMBL/GenBank/DDBJ databases">
        <title>Haloadaptaus new haloarchaeum isolated from saline soil.</title>
        <authorList>
            <person name="Duran-Viseras A."/>
            <person name="Sanchez-Porro C."/>
            <person name="Ventosa A."/>
        </authorList>
    </citation>
    <scope>NUCLEOTIDE SEQUENCE</scope>
    <source>
        <strain evidence="7">F3-133</strain>
    </source>
</reference>
<dbReference type="PROSITE" id="PS00723">
    <property type="entry name" value="POLYPRENYL_SYNTHASE_1"/>
    <property type="match status" value="1"/>
</dbReference>
<evidence type="ECO:0000256" key="6">
    <source>
        <dbReference type="RuleBase" id="RU004466"/>
    </source>
</evidence>
<proteinExistence type="inferred from homology"/>
<gene>
    <name evidence="7" type="ORF">EGH25_11470</name>
</gene>